<dbReference type="EMBL" id="CAMXCT030000235">
    <property type="protein sequence ID" value="CAL4763274.1"/>
    <property type="molecule type" value="Genomic_DNA"/>
</dbReference>
<accession>A0A9P1BMB4</accession>
<keyword evidence="4 5" id="KW-0472">Membrane</keyword>
<evidence type="ECO:0000313" key="8">
    <source>
        <dbReference type="EMBL" id="CAL1129337.1"/>
    </source>
</evidence>
<dbReference type="Gene3D" id="2.60.40.1820">
    <property type="match status" value="1"/>
</dbReference>
<dbReference type="GO" id="GO:0098542">
    <property type="term" value="P:defense response to other organism"/>
    <property type="evidence" value="ECO:0007669"/>
    <property type="project" value="InterPro"/>
</dbReference>
<keyword evidence="10" id="KW-1185">Reference proteome</keyword>
<feature type="transmembrane region" description="Helical" evidence="5">
    <location>
        <begin position="54"/>
        <end position="74"/>
    </location>
</feature>
<dbReference type="InterPro" id="IPR044839">
    <property type="entry name" value="NDR1-like"/>
</dbReference>
<feature type="domain" description="Late embryogenesis abundant protein LEA-2 subgroup" evidence="6">
    <location>
        <begin position="120"/>
        <end position="214"/>
    </location>
</feature>
<dbReference type="GO" id="GO:0016020">
    <property type="term" value="C:membrane"/>
    <property type="evidence" value="ECO:0007669"/>
    <property type="project" value="UniProtKB-SubCell"/>
</dbReference>
<dbReference type="EMBL" id="CAMXCT010000235">
    <property type="protein sequence ID" value="CAI3975962.1"/>
    <property type="molecule type" value="Genomic_DNA"/>
</dbReference>
<keyword evidence="2 5" id="KW-0812">Transmembrane</keyword>
<reference evidence="7" key="1">
    <citation type="submission" date="2022-10" db="EMBL/GenBank/DDBJ databases">
        <authorList>
            <person name="Chen Y."/>
            <person name="Dougan E. K."/>
            <person name="Chan C."/>
            <person name="Rhodes N."/>
            <person name="Thang M."/>
        </authorList>
    </citation>
    <scope>NUCLEOTIDE SEQUENCE</scope>
</reference>
<reference evidence="8" key="2">
    <citation type="submission" date="2024-04" db="EMBL/GenBank/DDBJ databases">
        <authorList>
            <person name="Chen Y."/>
            <person name="Shah S."/>
            <person name="Dougan E. K."/>
            <person name="Thang M."/>
            <person name="Chan C."/>
        </authorList>
    </citation>
    <scope>NUCLEOTIDE SEQUENCE [LARGE SCALE GENOMIC DNA]</scope>
</reference>
<evidence type="ECO:0000313" key="9">
    <source>
        <dbReference type="EMBL" id="CAL4763274.1"/>
    </source>
</evidence>
<gene>
    <name evidence="7" type="ORF">C1SCF055_LOCUS4226</name>
</gene>
<evidence type="ECO:0000313" key="7">
    <source>
        <dbReference type="EMBL" id="CAI3975962.1"/>
    </source>
</evidence>
<dbReference type="InterPro" id="IPR004864">
    <property type="entry name" value="LEA_2"/>
</dbReference>
<feature type="domain" description="Late embryogenesis abundant protein LEA-2 subgroup" evidence="6">
    <location>
        <begin position="450"/>
        <end position="544"/>
    </location>
</feature>
<dbReference type="EMBL" id="CAMXCT020000235">
    <property type="protein sequence ID" value="CAL1129337.1"/>
    <property type="molecule type" value="Genomic_DNA"/>
</dbReference>
<organism evidence="7">
    <name type="scientific">Cladocopium goreaui</name>
    <dbReference type="NCBI Taxonomy" id="2562237"/>
    <lineage>
        <taxon>Eukaryota</taxon>
        <taxon>Sar</taxon>
        <taxon>Alveolata</taxon>
        <taxon>Dinophyceae</taxon>
        <taxon>Suessiales</taxon>
        <taxon>Symbiodiniaceae</taxon>
        <taxon>Cladocopium</taxon>
    </lineage>
</organism>
<sequence>MGCFRGTVKPENATETNVVEAGDVEKQCEGVVGGSAGSPVKAEAPRCCSLRAKILSILAGFALLAGAAIVALWPRDPSWNLTNLDVLDESALMFFVMAFGSGGLKNDTALPEVIFRAGATLENPNLIGGTAASGDFKVLYKDKLLGGGQSEPVAVPALGSGNVQADIRVKLDPALFQEITTDVLQNSLHTKVKVRGGATVKSIFGLQLHCRMECDIEASVAELFGETKPAVVESKNCETRRCPLRAASGVPAAELAEVVWEPRLWAFGDVPFRSISLDQCQMCALVRAVPEAVGSAKTENATETNVAKEVDVEKQCKGLVIGDVPAIFVESTESTESTGGTVKPENATETNVVEAGDVEKQCEGSAGSPVKAEAPRCCSLRAKILSILAGFALLAGAAIVALWPRDPSWNLTNLDVLDESALMFFVVAFGSGGLKNDTALPKVIFHAGATLENPNLIGGTVASGDFKVLYKDKLLGGGQSEPVAIPALGSGNVQADIRVKLDPALFQEITTDVLQNSLHTKVKVRGGATVKSIFGLQLHCRMECDIEASVAELFGETKPAVVESKNCSYKYF</sequence>
<evidence type="ECO:0000256" key="1">
    <source>
        <dbReference type="ARBA" id="ARBA00004167"/>
    </source>
</evidence>
<dbReference type="PANTHER" id="PTHR31234:SF2">
    <property type="entry name" value="OS05G0199100 PROTEIN"/>
    <property type="match status" value="1"/>
</dbReference>
<evidence type="ECO:0000259" key="6">
    <source>
        <dbReference type="Pfam" id="PF03168"/>
    </source>
</evidence>
<dbReference type="Proteomes" id="UP001152797">
    <property type="component" value="Unassembled WGS sequence"/>
</dbReference>
<keyword evidence="3 5" id="KW-1133">Transmembrane helix</keyword>
<evidence type="ECO:0000256" key="2">
    <source>
        <dbReference type="ARBA" id="ARBA00022692"/>
    </source>
</evidence>
<dbReference type="AlphaFoldDB" id="A0A9P1BMB4"/>
<dbReference type="PANTHER" id="PTHR31234">
    <property type="entry name" value="LATE EMBRYOGENESIS ABUNDANT (LEA) HYDROXYPROLINE-RICH GLYCOPROTEIN FAMILY"/>
    <property type="match status" value="1"/>
</dbReference>
<dbReference type="OrthoDB" id="406968at2759"/>
<evidence type="ECO:0000256" key="5">
    <source>
        <dbReference type="SAM" id="Phobius"/>
    </source>
</evidence>
<evidence type="ECO:0000256" key="3">
    <source>
        <dbReference type="ARBA" id="ARBA00022989"/>
    </source>
</evidence>
<evidence type="ECO:0000256" key="4">
    <source>
        <dbReference type="ARBA" id="ARBA00023136"/>
    </source>
</evidence>
<name>A0A9P1BMB4_9DINO</name>
<comment type="caution">
    <text evidence="7">The sequence shown here is derived from an EMBL/GenBank/DDBJ whole genome shotgun (WGS) entry which is preliminary data.</text>
</comment>
<dbReference type="Pfam" id="PF03168">
    <property type="entry name" value="LEA_2"/>
    <property type="match status" value="2"/>
</dbReference>
<protein>
    <submittedName>
        <fullName evidence="9">Late embryogenesis abundant protein LEA-2 subgroup domain-containing protein</fullName>
    </submittedName>
</protein>
<proteinExistence type="predicted"/>
<evidence type="ECO:0000313" key="10">
    <source>
        <dbReference type="Proteomes" id="UP001152797"/>
    </source>
</evidence>
<comment type="subcellular location">
    <subcellularLocation>
        <location evidence="1">Membrane</location>
        <topology evidence="1">Single-pass membrane protein</topology>
    </subcellularLocation>
</comment>